<organism evidence="1">
    <name type="scientific">uncultured Thermomicrobiales bacterium</name>
    <dbReference type="NCBI Taxonomy" id="1645740"/>
    <lineage>
        <taxon>Bacteria</taxon>
        <taxon>Pseudomonadati</taxon>
        <taxon>Thermomicrobiota</taxon>
        <taxon>Thermomicrobia</taxon>
        <taxon>Thermomicrobiales</taxon>
        <taxon>environmental samples</taxon>
    </lineage>
</organism>
<dbReference type="EMBL" id="CADCWN010000100">
    <property type="protein sequence ID" value="CAA9564095.1"/>
    <property type="molecule type" value="Genomic_DNA"/>
</dbReference>
<dbReference type="AlphaFoldDB" id="A0A6J4UZ68"/>
<sequence length="49" mass="4691">MRAARVATGDGRLAAAVREVLRGVVGVGCQATAVFASGAIVGVGPKPGA</sequence>
<protein>
    <submittedName>
        <fullName evidence="1">Uncharacterized protein</fullName>
    </submittedName>
</protein>
<proteinExistence type="predicted"/>
<accession>A0A6J4UZ68</accession>
<evidence type="ECO:0000313" key="1">
    <source>
        <dbReference type="EMBL" id="CAA9564095.1"/>
    </source>
</evidence>
<gene>
    <name evidence="1" type="ORF">AVDCRST_MAG18-1327</name>
</gene>
<reference evidence="1" key="1">
    <citation type="submission" date="2020-02" db="EMBL/GenBank/DDBJ databases">
        <authorList>
            <person name="Meier V. D."/>
        </authorList>
    </citation>
    <scope>NUCLEOTIDE SEQUENCE</scope>
    <source>
        <strain evidence="1">AVDCRST_MAG18</strain>
    </source>
</reference>
<name>A0A6J4UZ68_9BACT</name>